<dbReference type="EMBL" id="SLWX01000011">
    <property type="protein sequence ID" value="TCO74886.1"/>
    <property type="molecule type" value="Genomic_DNA"/>
</dbReference>
<dbReference type="OrthoDB" id="9799238at2"/>
<feature type="domain" description="RES" evidence="1">
    <location>
        <begin position="70"/>
        <end position="207"/>
    </location>
</feature>
<dbReference type="Pfam" id="PF08808">
    <property type="entry name" value="RES"/>
    <property type="match status" value="1"/>
</dbReference>
<protein>
    <submittedName>
        <fullName evidence="2">RES domain-containing protein</fullName>
    </submittedName>
</protein>
<reference evidence="2 3" key="1">
    <citation type="submission" date="2019-03" db="EMBL/GenBank/DDBJ databases">
        <title>Genomic Encyclopedia of Type Strains, Phase IV (KMG-IV): sequencing the most valuable type-strain genomes for metagenomic binning, comparative biology and taxonomic classification.</title>
        <authorList>
            <person name="Goeker M."/>
        </authorList>
    </citation>
    <scope>NUCLEOTIDE SEQUENCE [LARGE SCALE GENOMIC DNA]</scope>
    <source>
        <strain evidence="2 3">DSM 23344</strain>
    </source>
</reference>
<name>A0A4R2KUR8_9GAMM</name>
<dbReference type="InterPro" id="IPR014914">
    <property type="entry name" value="RES_dom"/>
</dbReference>
<accession>A0A4R2KUR8</accession>
<evidence type="ECO:0000313" key="2">
    <source>
        <dbReference type="EMBL" id="TCO74886.1"/>
    </source>
</evidence>
<dbReference type="Proteomes" id="UP000294980">
    <property type="component" value="Unassembled WGS sequence"/>
</dbReference>
<evidence type="ECO:0000259" key="1">
    <source>
        <dbReference type="SMART" id="SM00953"/>
    </source>
</evidence>
<evidence type="ECO:0000313" key="3">
    <source>
        <dbReference type="Proteomes" id="UP000294980"/>
    </source>
</evidence>
<proteinExistence type="predicted"/>
<organism evidence="2 3">
    <name type="scientific">Chromatocurvus halotolerans</name>
    <dbReference type="NCBI Taxonomy" id="1132028"/>
    <lineage>
        <taxon>Bacteria</taxon>
        <taxon>Pseudomonadati</taxon>
        <taxon>Pseudomonadota</taxon>
        <taxon>Gammaproteobacteria</taxon>
        <taxon>Cellvibrionales</taxon>
        <taxon>Halieaceae</taxon>
        <taxon>Chromatocurvus</taxon>
    </lineage>
</organism>
<dbReference type="RefSeq" id="WP_117318910.1">
    <property type="nucleotide sequence ID" value="NZ_QQSW01000016.1"/>
</dbReference>
<dbReference type="AlphaFoldDB" id="A0A4R2KUR8"/>
<sequence>MTIWSQYQGQAHTRTLSGELHRLVESQEQVATLAYVDTLEEQTLLESMLEDAKPPLPPETSGYHYLLATPFRYPPLRWGSRFGRVHERGIFYGGLSSQSALAESAYYRLVFWYSMRGTPPRNVLRSQHTLFTVRYQCRQGVQLQAAPFDAAQAVITHAEDYTETQALGSDMRGSGVDGFEYASARDAQGGLCAGLFTPLALASREPESSSEWFCELRATAVAFRQQRSGDVQRFAVEDFLVGGRLPMPA</sequence>
<dbReference type="SMART" id="SM00953">
    <property type="entry name" value="RES"/>
    <property type="match status" value="1"/>
</dbReference>
<keyword evidence="3" id="KW-1185">Reference proteome</keyword>
<comment type="caution">
    <text evidence="2">The sequence shown here is derived from an EMBL/GenBank/DDBJ whole genome shotgun (WGS) entry which is preliminary data.</text>
</comment>
<gene>
    <name evidence="2" type="ORF">EV688_11143</name>
</gene>